<dbReference type="KEGG" id="apol:K9D25_16790"/>
<name>A0A9E7A461_9HYPH</name>
<gene>
    <name evidence="2" type="ORF">K9D25_16790</name>
</gene>
<protein>
    <submittedName>
        <fullName evidence="2">DUF3833 domain-containing protein</fullName>
    </submittedName>
</protein>
<dbReference type="EMBL" id="CP083239">
    <property type="protein sequence ID" value="UOK70369.1"/>
    <property type="molecule type" value="Genomic_DNA"/>
</dbReference>
<reference evidence="2" key="1">
    <citation type="submission" date="2021-09" db="EMBL/GenBank/DDBJ databases">
        <title>Network and meta-omics reveal the key degrader and cooperation patterns in an efficient 1,4-dioxane-degrading microbial community.</title>
        <authorList>
            <person name="Dai C."/>
        </authorList>
    </citation>
    <scope>NUCLEOTIDE SEQUENCE</scope>
    <source>
        <strain evidence="2">ZM13</strain>
    </source>
</reference>
<feature type="chain" id="PRO_5038345294" evidence="1">
    <location>
        <begin position="24"/>
        <end position="167"/>
    </location>
</feature>
<evidence type="ECO:0000313" key="3">
    <source>
        <dbReference type="Proteomes" id="UP000831684"/>
    </source>
</evidence>
<proteinExistence type="predicted"/>
<dbReference type="Pfam" id="PF12915">
    <property type="entry name" value="DUF3833"/>
    <property type="match status" value="1"/>
</dbReference>
<dbReference type="InterPro" id="IPR024409">
    <property type="entry name" value="DUF3833"/>
</dbReference>
<organism evidence="2 3">
    <name type="scientific">Ancylobacter polymorphus</name>
    <dbReference type="NCBI Taxonomy" id="223390"/>
    <lineage>
        <taxon>Bacteria</taxon>
        <taxon>Pseudomonadati</taxon>
        <taxon>Pseudomonadota</taxon>
        <taxon>Alphaproteobacteria</taxon>
        <taxon>Hyphomicrobiales</taxon>
        <taxon>Xanthobacteraceae</taxon>
        <taxon>Ancylobacter</taxon>
    </lineage>
</organism>
<evidence type="ECO:0000313" key="2">
    <source>
        <dbReference type="EMBL" id="UOK70369.1"/>
    </source>
</evidence>
<sequence length="167" mass="18579">MKRLLLLAGIFAFAGLGTSAVQAKDLVLEQYFAGRTVAEGSFSAINGVRRSFTVDLTGRWNGNVLTLVEDFHFADGEKDRKTWRFEKLGPGRYRGTREDVRGATEVTVKGDTATFSYLLDLDAGAGENLVRFHDKMVLREDGTVLNTAWVTKYGFPVALTRVTFRHP</sequence>
<feature type="signal peptide" evidence="1">
    <location>
        <begin position="1"/>
        <end position="23"/>
    </location>
</feature>
<keyword evidence="1" id="KW-0732">Signal</keyword>
<dbReference type="AlphaFoldDB" id="A0A9E7A461"/>
<dbReference type="RefSeq" id="WP_244376772.1">
    <property type="nucleotide sequence ID" value="NZ_CP083239.1"/>
</dbReference>
<evidence type="ECO:0000256" key="1">
    <source>
        <dbReference type="SAM" id="SignalP"/>
    </source>
</evidence>
<accession>A0A9E7A461</accession>
<dbReference type="Proteomes" id="UP000831684">
    <property type="component" value="Chromosome"/>
</dbReference>